<dbReference type="Pfam" id="PF04976">
    <property type="entry name" value="DmsC"/>
    <property type="match status" value="1"/>
</dbReference>
<name>A0AAJ0U801_9GAMM</name>
<feature type="transmembrane region" description="Helical" evidence="1">
    <location>
        <begin position="190"/>
        <end position="210"/>
    </location>
</feature>
<dbReference type="AlphaFoldDB" id="A0AAJ0U801"/>
<evidence type="ECO:0000256" key="1">
    <source>
        <dbReference type="SAM" id="Phobius"/>
    </source>
</evidence>
<feature type="transmembrane region" description="Helical" evidence="1">
    <location>
        <begin position="43"/>
        <end position="67"/>
    </location>
</feature>
<organism evidence="2 3">
    <name type="scientific">Halochromatium glycolicum</name>
    <dbReference type="NCBI Taxonomy" id="85075"/>
    <lineage>
        <taxon>Bacteria</taxon>
        <taxon>Pseudomonadati</taxon>
        <taxon>Pseudomonadota</taxon>
        <taxon>Gammaproteobacteria</taxon>
        <taxon>Chromatiales</taxon>
        <taxon>Chromatiaceae</taxon>
        <taxon>Halochromatium</taxon>
    </lineage>
</organism>
<sequence length="326" mass="35992">MHPAFSVIFLTTLIGAGQGLFLALFTGQLYSTIHLVEEQPGSFYAVGSALSLLLLIAGLGASFFHLGRPERAWRAAAMWRTSWLSREVIVLPAMMGIVFFYGLFHWAGWTEPFIVFGDGALPVDTTFVLGLLGVIVALALFVSTGMIYASVKFLEEWHSPYTVVNFMFLGTASGFMLAAAYSAWLGNNLVGFFGTWAVIATLLGLGTRTASLFRNASLKHQSTLQTAIGIRHRSIEQKSQGFSASSFNTREFFHHQSPATLKLVRNAFLVLVFPVPIALILLAYLLESPTLPIAAFALQYLGLLAERWYFFAEAEHPQNLYYQQIS</sequence>
<keyword evidence="1" id="KW-0812">Transmembrane</keyword>
<dbReference type="Proteomes" id="UP001296776">
    <property type="component" value="Unassembled WGS sequence"/>
</dbReference>
<keyword evidence="1" id="KW-1133">Transmembrane helix</keyword>
<dbReference type="GO" id="GO:0009390">
    <property type="term" value="C:dimethyl sulfoxide reductase complex"/>
    <property type="evidence" value="ECO:0007669"/>
    <property type="project" value="TreeGrafter"/>
</dbReference>
<feature type="transmembrane region" description="Helical" evidence="1">
    <location>
        <begin position="88"/>
        <end position="107"/>
    </location>
</feature>
<dbReference type="GO" id="GO:0005886">
    <property type="term" value="C:plasma membrane"/>
    <property type="evidence" value="ECO:0007669"/>
    <property type="project" value="TreeGrafter"/>
</dbReference>
<feature type="transmembrane region" description="Helical" evidence="1">
    <location>
        <begin position="263"/>
        <end position="285"/>
    </location>
</feature>
<reference evidence="2" key="2">
    <citation type="journal article" date="2020" name="Microorganisms">
        <title>Osmotic Adaptation and Compatible Solute Biosynthesis of Phototrophic Bacteria as Revealed from Genome Analyses.</title>
        <authorList>
            <person name="Imhoff J.F."/>
            <person name="Rahn T."/>
            <person name="Kunzel S."/>
            <person name="Keller A."/>
            <person name="Neulinger S.C."/>
        </authorList>
    </citation>
    <scope>NUCLEOTIDE SEQUENCE</scope>
    <source>
        <strain evidence="2">DSM 11080</strain>
    </source>
</reference>
<dbReference type="EMBL" id="NRSJ01000055">
    <property type="protein sequence ID" value="MBK1706888.1"/>
    <property type="molecule type" value="Genomic_DNA"/>
</dbReference>
<dbReference type="InterPro" id="IPR007059">
    <property type="entry name" value="DmsC"/>
</dbReference>
<evidence type="ECO:0000313" key="2">
    <source>
        <dbReference type="EMBL" id="MBK1706888.1"/>
    </source>
</evidence>
<dbReference type="PANTHER" id="PTHR38095">
    <property type="entry name" value="ANAEROBIC DIMETHYL SULFOXIDE REDUCTASE CHAIN YNFH"/>
    <property type="match status" value="1"/>
</dbReference>
<gene>
    <name evidence="2" type="ORF">CKO40_20695</name>
</gene>
<comment type="caution">
    <text evidence="2">The sequence shown here is derived from an EMBL/GenBank/DDBJ whole genome shotgun (WGS) entry which is preliminary data.</text>
</comment>
<feature type="transmembrane region" description="Helical" evidence="1">
    <location>
        <begin position="291"/>
        <end position="310"/>
    </location>
</feature>
<reference evidence="2" key="1">
    <citation type="submission" date="2017-08" db="EMBL/GenBank/DDBJ databases">
        <authorList>
            <person name="Imhoff J.F."/>
            <person name="Rahn T."/>
            <person name="Kuenzel S."/>
            <person name="Neulinger S.C."/>
        </authorList>
    </citation>
    <scope>NUCLEOTIDE SEQUENCE</scope>
    <source>
        <strain evidence="2">DSM 11080</strain>
    </source>
</reference>
<dbReference type="GO" id="GO:0009389">
    <property type="term" value="F:dimethyl sulfoxide reductase activity"/>
    <property type="evidence" value="ECO:0007669"/>
    <property type="project" value="TreeGrafter"/>
</dbReference>
<dbReference type="PANTHER" id="PTHR38095:SF1">
    <property type="entry name" value="ANAEROBIC DIMETHYL SULFOXIDE REDUCTASE CHAIN YNFH"/>
    <property type="match status" value="1"/>
</dbReference>
<keyword evidence="1" id="KW-0472">Membrane</keyword>
<dbReference type="GO" id="GO:0019645">
    <property type="term" value="P:anaerobic electron transport chain"/>
    <property type="evidence" value="ECO:0007669"/>
    <property type="project" value="InterPro"/>
</dbReference>
<proteinExistence type="predicted"/>
<protein>
    <submittedName>
        <fullName evidence="2">DMSO reductase</fullName>
    </submittedName>
</protein>
<evidence type="ECO:0000313" key="3">
    <source>
        <dbReference type="Proteomes" id="UP001296776"/>
    </source>
</evidence>
<accession>A0AAJ0U801</accession>
<feature type="transmembrane region" description="Helical" evidence="1">
    <location>
        <begin position="163"/>
        <end position="184"/>
    </location>
</feature>
<dbReference type="RefSeq" id="WP_200348364.1">
    <property type="nucleotide sequence ID" value="NZ_NRSJ01000055.1"/>
</dbReference>
<feature type="transmembrane region" description="Helical" evidence="1">
    <location>
        <begin position="127"/>
        <end position="151"/>
    </location>
</feature>
<keyword evidence="3" id="KW-1185">Reference proteome</keyword>